<dbReference type="PROSITE" id="PS00028">
    <property type="entry name" value="ZINC_FINGER_C2H2_1"/>
    <property type="match status" value="4"/>
</dbReference>
<keyword evidence="2 10" id="KW-0479">Metal-binding</keyword>
<dbReference type="Pfam" id="PF07776">
    <property type="entry name" value="zf-AD"/>
    <property type="match status" value="1"/>
</dbReference>
<dbReference type="SUPFAM" id="SSF57716">
    <property type="entry name" value="Glucocorticoid receptor-like (DNA-binding domain)"/>
    <property type="match status" value="1"/>
</dbReference>
<dbReference type="AlphaFoldDB" id="A0A9J7ES18"/>
<keyword evidence="13" id="KW-1185">Reference proteome</keyword>
<dbReference type="GeneID" id="111364722"/>
<evidence type="ECO:0000256" key="1">
    <source>
        <dbReference type="ARBA" id="ARBA00004123"/>
    </source>
</evidence>
<dbReference type="SUPFAM" id="SSF57667">
    <property type="entry name" value="beta-beta-alpha zinc fingers"/>
    <property type="match status" value="3"/>
</dbReference>
<dbReference type="PANTHER" id="PTHR24399:SF70">
    <property type="entry name" value="C2H2-TYPE DOMAIN-CONTAINING PROTEIN"/>
    <property type="match status" value="1"/>
</dbReference>
<dbReference type="InterPro" id="IPR012934">
    <property type="entry name" value="Znf_AD"/>
</dbReference>
<accession>A0A9J7ES18</accession>
<evidence type="ECO:0000313" key="13">
    <source>
        <dbReference type="Proteomes" id="UP000301870"/>
    </source>
</evidence>
<dbReference type="PROSITE" id="PS51915">
    <property type="entry name" value="ZAD"/>
    <property type="match status" value="1"/>
</dbReference>
<dbReference type="SMART" id="SM00868">
    <property type="entry name" value="zf-AD"/>
    <property type="match status" value="1"/>
</dbReference>
<name>A0A9J7ES18_SPOLT</name>
<evidence type="ECO:0000256" key="8">
    <source>
        <dbReference type="ARBA" id="ARBA00023242"/>
    </source>
</evidence>
<evidence type="ECO:0000256" key="4">
    <source>
        <dbReference type="ARBA" id="ARBA00022771"/>
    </source>
</evidence>
<feature type="binding site" evidence="10">
    <location>
        <position position="12"/>
    </location>
    <ligand>
        <name>Zn(2+)</name>
        <dbReference type="ChEBI" id="CHEBI:29105"/>
    </ligand>
</feature>
<feature type="binding site" evidence="10">
    <location>
        <position position="15"/>
    </location>
    <ligand>
        <name>Zn(2+)</name>
        <dbReference type="ChEBI" id="CHEBI:29105"/>
    </ligand>
</feature>
<evidence type="ECO:0000256" key="2">
    <source>
        <dbReference type="ARBA" id="ARBA00022723"/>
    </source>
</evidence>
<gene>
    <name evidence="14" type="primary">LOC111364722</name>
</gene>
<protein>
    <submittedName>
        <fullName evidence="14">Zinc finger protein 354C-like</fullName>
    </submittedName>
</protein>
<keyword evidence="7" id="KW-0804">Transcription</keyword>
<keyword evidence="3" id="KW-0677">Repeat</keyword>
<evidence type="ECO:0000256" key="7">
    <source>
        <dbReference type="ARBA" id="ARBA00023163"/>
    </source>
</evidence>
<dbReference type="Gene3D" id="3.40.1800.20">
    <property type="match status" value="1"/>
</dbReference>
<organism evidence="13 14">
    <name type="scientific">Spodoptera litura</name>
    <name type="common">Asian cotton leafworm</name>
    <dbReference type="NCBI Taxonomy" id="69820"/>
    <lineage>
        <taxon>Eukaryota</taxon>
        <taxon>Metazoa</taxon>
        <taxon>Ecdysozoa</taxon>
        <taxon>Arthropoda</taxon>
        <taxon>Hexapoda</taxon>
        <taxon>Insecta</taxon>
        <taxon>Pterygota</taxon>
        <taxon>Neoptera</taxon>
        <taxon>Endopterygota</taxon>
        <taxon>Lepidoptera</taxon>
        <taxon>Glossata</taxon>
        <taxon>Ditrysia</taxon>
        <taxon>Noctuoidea</taxon>
        <taxon>Noctuidae</taxon>
        <taxon>Amphipyrinae</taxon>
        <taxon>Spodoptera</taxon>
    </lineage>
</organism>
<keyword evidence="8" id="KW-0539">Nucleus</keyword>
<dbReference type="Proteomes" id="UP000301870">
    <property type="component" value="Chromosome 5"/>
</dbReference>
<comment type="subcellular location">
    <subcellularLocation>
        <location evidence="1">Nucleus</location>
    </subcellularLocation>
</comment>
<keyword evidence="4 9" id="KW-0863">Zinc-finger</keyword>
<dbReference type="RefSeq" id="XP_022837502.1">
    <property type="nucleotide sequence ID" value="XM_022981734.1"/>
</dbReference>
<evidence type="ECO:0000256" key="6">
    <source>
        <dbReference type="ARBA" id="ARBA00023015"/>
    </source>
</evidence>
<keyword evidence="5 10" id="KW-0862">Zinc</keyword>
<keyword evidence="6" id="KW-0805">Transcription regulation</keyword>
<dbReference type="Gene3D" id="3.30.160.60">
    <property type="entry name" value="Classic Zinc Finger"/>
    <property type="match status" value="4"/>
</dbReference>
<dbReference type="OrthoDB" id="8922241at2759"/>
<dbReference type="KEGG" id="sliu:111364722"/>
<feature type="domain" description="C2H2-type" evidence="11">
    <location>
        <begin position="318"/>
        <end position="345"/>
    </location>
</feature>
<dbReference type="FunFam" id="3.30.160.60:FF:000624">
    <property type="entry name" value="zinc finger protein 697"/>
    <property type="match status" value="1"/>
</dbReference>
<proteinExistence type="predicted"/>
<evidence type="ECO:0000256" key="10">
    <source>
        <dbReference type="PROSITE-ProRule" id="PRU01263"/>
    </source>
</evidence>
<dbReference type="InterPro" id="IPR013087">
    <property type="entry name" value="Znf_C2H2_type"/>
</dbReference>
<dbReference type="GO" id="GO:0001227">
    <property type="term" value="F:DNA-binding transcription repressor activity, RNA polymerase II-specific"/>
    <property type="evidence" value="ECO:0007669"/>
    <property type="project" value="TreeGrafter"/>
</dbReference>
<feature type="domain" description="C2H2-type" evidence="11">
    <location>
        <begin position="261"/>
        <end position="288"/>
    </location>
</feature>
<dbReference type="GO" id="GO:0008270">
    <property type="term" value="F:zinc ion binding"/>
    <property type="evidence" value="ECO:0007669"/>
    <property type="project" value="UniProtKB-UniRule"/>
</dbReference>
<evidence type="ECO:0000256" key="5">
    <source>
        <dbReference type="ARBA" id="ARBA00022833"/>
    </source>
</evidence>
<dbReference type="PANTHER" id="PTHR24399">
    <property type="entry name" value="ZINC FINGER AND BTB DOMAIN-CONTAINING"/>
    <property type="match status" value="1"/>
</dbReference>
<dbReference type="GO" id="GO:0005654">
    <property type="term" value="C:nucleoplasm"/>
    <property type="evidence" value="ECO:0007669"/>
    <property type="project" value="TreeGrafter"/>
</dbReference>
<dbReference type="GO" id="GO:0000978">
    <property type="term" value="F:RNA polymerase II cis-regulatory region sequence-specific DNA binding"/>
    <property type="evidence" value="ECO:0007669"/>
    <property type="project" value="TreeGrafter"/>
</dbReference>
<feature type="binding site" evidence="10">
    <location>
        <position position="65"/>
    </location>
    <ligand>
        <name>Zn(2+)</name>
        <dbReference type="ChEBI" id="CHEBI:29105"/>
    </ligand>
</feature>
<dbReference type="SMART" id="SM00355">
    <property type="entry name" value="ZnF_C2H2"/>
    <property type="match status" value="6"/>
</dbReference>
<dbReference type="PROSITE" id="PS50157">
    <property type="entry name" value="ZINC_FINGER_C2H2_2"/>
    <property type="match status" value="4"/>
</dbReference>
<feature type="domain" description="C2H2-type" evidence="11">
    <location>
        <begin position="290"/>
        <end position="317"/>
    </location>
</feature>
<dbReference type="InterPro" id="IPR036236">
    <property type="entry name" value="Znf_C2H2_sf"/>
</dbReference>
<sequence>MDNYENMFDTICRLCLSQTSDGKMVSLIDNSSEDGLSSFGKSISIVTNVLLQKDDKLPTMMCQKCAYLLKQTIYFKLKCESTDKQLKQLVKKNVNNECSGANYKEIVCEYVMFNQYFPSTLSSKRTKQNSKPKRKVKTNNLIHKNSQQSSIEKVQLDNDFTDNIYDFDDFIDNQDNRNNFGDQEDEYSQEINNILNSIDTLIKSDTAMPTTQRTKRQLKREQRYKSVQKMERNLICKLCHKVLANRITYDHHMQRHNNCRLICDQCGKGFPILTELHMHQVARHGVGPYLECDHCQYKAPRKLDLIEHLRIHTGERPFTCETCGLTFRRKAIWRNHLICHMEKQVQCPYCPRKFYRQASMLAHCNNVHERMYMYMCSVCGVTYTKTETVKRHMLVKHGIPREKQGKITRIMNVTNFTQVPGKDV</sequence>
<evidence type="ECO:0000256" key="3">
    <source>
        <dbReference type="ARBA" id="ARBA00022737"/>
    </source>
</evidence>
<evidence type="ECO:0000259" key="11">
    <source>
        <dbReference type="PROSITE" id="PS50157"/>
    </source>
</evidence>
<reference evidence="14" key="1">
    <citation type="submission" date="2025-08" db="UniProtKB">
        <authorList>
            <consortium name="RefSeq"/>
        </authorList>
    </citation>
    <scope>IDENTIFICATION</scope>
    <source>
        <strain evidence="14">Ishihara</strain>
        <tissue evidence="14">Whole body</tissue>
    </source>
</reference>
<evidence type="ECO:0000256" key="9">
    <source>
        <dbReference type="PROSITE-ProRule" id="PRU00042"/>
    </source>
</evidence>
<evidence type="ECO:0000259" key="12">
    <source>
        <dbReference type="PROSITE" id="PS51915"/>
    </source>
</evidence>
<dbReference type="Pfam" id="PF12874">
    <property type="entry name" value="zf-met"/>
    <property type="match status" value="1"/>
</dbReference>
<evidence type="ECO:0000313" key="14">
    <source>
        <dbReference type="RefSeq" id="XP_022837502.1"/>
    </source>
</evidence>
<feature type="binding site" evidence="10">
    <location>
        <position position="62"/>
    </location>
    <ligand>
        <name>Zn(2+)</name>
        <dbReference type="ChEBI" id="CHEBI:29105"/>
    </ligand>
</feature>
<feature type="domain" description="C2H2-type" evidence="11">
    <location>
        <begin position="374"/>
        <end position="402"/>
    </location>
</feature>
<dbReference type="Pfam" id="PF00096">
    <property type="entry name" value="zf-C2H2"/>
    <property type="match status" value="1"/>
</dbReference>
<feature type="domain" description="ZAD" evidence="12">
    <location>
        <begin position="10"/>
        <end position="89"/>
    </location>
</feature>